<accession>A0A9D1IZK5</accession>
<feature type="region of interest" description="Disordered" evidence="2">
    <location>
        <begin position="27"/>
        <end position="68"/>
    </location>
</feature>
<evidence type="ECO:0000313" key="5">
    <source>
        <dbReference type="Proteomes" id="UP000824238"/>
    </source>
</evidence>
<name>A0A9D1IZK5_9FIRM</name>
<dbReference type="AlphaFoldDB" id="A0A9D1IZK5"/>
<evidence type="ECO:0000256" key="2">
    <source>
        <dbReference type="SAM" id="MobiDB-lite"/>
    </source>
</evidence>
<proteinExistence type="predicted"/>
<feature type="coiled-coil region" evidence="1">
    <location>
        <begin position="626"/>
        <end position="653"/>
    </location>
</feature>
<feature type="chain" id="PRO_5038670603" description="Extracellular solute-binding protein" evidence="3">
    <location>
        <begin position="27"/>
        <end position="705"/>
    </location>
</feature>
<sequence length="705" mass="75171">MKKYSRILAVCLALSLLAACGAPAPAGTDGPAGSETPAAASPGASPSASQGVTEPVGTPESLPAEVTEPVDYGPEIVDLSRFEGINYLACQGESCWFTTGNVKRECKLWCYDAGSGSITGAAMPYVSLPDGTKPSDCSVQRLMAVEGGVIAQLSLSGPEGQERAYVLLDGSGRALHCFYASSLLDEGEYFVNVPTALATEDGRLYIVSDETGIVELSPEFEISRREDIPESLGAIRSAELTEDGLRLAFYSIDGEYYDVDLDTFEFTPVDLAESAGRDFPLVELGIGLDGYGGEGTLADGRVVVLRTDGYERTGCLYIADPAQLEKDTRTRLTLVGLDLDSSPTLLEAAAEFNRTSQTCRIVPHDYLRADEAEASHTLAYAELLEDVCAGQVPDILSTWNLPTEELAARGLLADLWPLIDAAGARGELYTPFLEALSENSGGLYELPVSMTLCALAGSKSDLGEGRELDFESLYEAVSKSRGGSAAFGPDATRGELLSYFGGLNSFVDWEKGECSFDGGSFASLLRLTSLFPKSAEDAFGGWGEPRQRFYMIKAYDATSLVGLVDEFGDELALQGLPGTGDRAWYLSCGGWAVSEACPDKSGAWDFLSLLVSEDSYGDMSSLPVNRAALEERLKAAEGRNADAAQLLRELLEETDGCTRGYITDSWELARLAEEPLELCYSGAIDAEGAAQLLQSRAADYLGGLN</sequence>
<evidence type="ECO:0000256" key="3">
    <source>
        <dbReference type="SAM" id="SignalP"/>
    </source>
</evidence>
<reference evidence="4" key="2">
    <citation type="journal article" date="2021" name="PeerJ">
        <title>Extensive microbial diversity within the chicken gut microbiome revealed by metagenomics and culture.</title>
        <authorList>
            <person name="Gilroy R."/>
            <person name="Ravi A."/>
            <person name="Getino M."/>
            <person name="Pursley I."/>
            <person name="Horton D.L."/>
            <person name="Alikhan N.F."/>
            <person name="Baker D."/>
            <person name="Gharbi K."/>
            <person name="Hall N."/>
            <person name="Watson M."/>
            <person name="Adriaenssens E.M."/>
            <person name="Foster-Nyarko E."/>
            <person name="Jarju S."/>
            <person name="Secka A."/>
            <person name="Antonio M."/>
            <person name="Oren A."/>
            <person name="Chaudhuri R.R."/>
            <person name="La Ragione R."/>
            <person name="Hildebrand F."/>
            <person name="Pallen M.J."/>
        </authorList>
    </citation>
    <scope>NUCLEOTIDE SEQUENCE</scope>
    <source>
        <strain evidence="4">ChiGjej3B3-7149</strain>
    </source>
</reference>
<comment type="caution">
    <text evidence="4">The sequence shown here is derived from an EMBL/GenBank/DDBJ whole genome shotgun (WGS) entry which is preliminary data.</text>
</comment>
<evidence type="ECO:0000313" key="4">
    <source>
        <dbReference type="EMBL" id="HIR55671.1"/>
    </source>
</evidence>
<dbReference type="SUPFAM" id="SSF53850">
    <property type="entry name" value="Periplasmic binding protein-like II"/>
    <property type="match status" value="1"/>
</dbReference>
<organism evidence="4 5">
    <name type="scientific">Candidatus Scatomorpha intestinigallinarum</name>
    <dbReference type="NCBI Taxonomy" id="2840923"/>
    <lineage>
        <taxon>Bacteria</taxon>
        <taxon>Bacillati</taxon>
        <taxon>Bacillota</taxon>
        <taxon>Clostridia</taxon>
        <taxon>Eubacteriales</taxon>
        <taxon>Candidatus Scatomorpha</taxon>
    </lineage>
</organism>
<evidence type="ECO:0008006" key="6">
    <source>
        <dbReference type="Google" id="ProtNLM"/>
    </source>
</evidence>
<reference evidence="4" key="1">
    <citation type="submission" date="2020-10" db="EMBL/GenBank/DDBJ databases">
        <authorList>
            <person name="Gilroy R."/>
        </authorList>
    </citation>
    <scope>NUCLEOTIDE SEQUENCE</scope>
    <source>
        <strain evidence="4">ChiGjej3B3-7149</strain>
    </source>
</reference>
<feature type="compositionally biased region" description="Low complexity" evidence="2">
    <location>
        <begin position="27"/>
        <end position="51"/>
    </location>
</feature>
<dbReference type="Proteomes" id="UP000824238">
    <property type="component" value="Unassembled WGS sequence"/>
</dbReference>
<dbReference type="Gene3D" id="3.40.190.10">
    <property type="entry name" value="Periplasmic binding protein-like II"/>
    <property type="match status" value="1"/>
</dbReference>
<dbReference type="EMBL" id="DVHH01000210">
    <property type="protein sequence ID" value="HIR55671.1"/>
    <property type="molecule type" value="Genomic_DNA"/>
</dbReference>
<keyword evidence="1" id="KW-0175">Coiled coil</keyword>
<gene>
    <name evidence="4" type="ORF">IAD36_08775</name>
</gene>
<dbReference type="PROSITE" id="PS51257">
    <property type="entry name" value="PROKAR_LIPOPROTEIN"/>
    <property type="match status" value="1"/>
</dbReference>
<keyword evidence="3" id="KW-0732">Signal</keyword>
<protein>
    <recommendedName>
        <fullName evidence="6">Extracellular solute-binding protein</fullName>
    </recommendedName>
</protein>
<evidence type="ECO:0000256" key="1">
    <source>
        <dbReference type="SAM" id="Coils"/>
    </source>
</evidence>
<feature type="signal peptide" evidence="3">
    <location>
        <begin position="1"/>
        <end position="26"/>
    </location>
</feature>